<reference evidence="1" key="1">
    <citation type="submission" date="2018-02" db="EMBL/GenBank/DDBJ databases">
        <title>Rhizophora mucronata_Transcriptome.</title>
        <authorList>
            <person name="Meera S.P."/>
            <person name="Sreeshan A."/>
            <person name="Augustine A."/>
        </authorList>
    </citation>
    <scope>NUCLEOTIDE SEQUENCE</scope>
    <source>
        <tissue evidence="1">Leaf</tissue>
    </source>
</reference>
<accession>A0A2P2LL92</accession>
<dbReference type="EMBL" id="GGEC01038264">
    <property type="protein sequence ID" value="MBX18748.1"/>
    <property type="molecule type" value="Transcribed_RNA"/>
</dbReference>
<organism evidence="1">
    <name type="scientific">Rhizophora mucronata</name>
    <name type="common">Asiatic mangrove</name>
    <dbReference type="NCBI Taxonomy" id="61149"/>
    <lineage>
        <taxon>Eukaryota</taxon>
        <taxon>Viridiplantae</taxon>
        <taxon>Streptophyta</taxon>
        <taxon>Embryophyta</taxon>
        <taxon>Tracheophyta</taxon>
        <taxon>Spermatophyta</taxon>
        <taxon>Magnoliopsida</taxon>
        <taxon>eudicotyledons</taxon>
        <taxon>Gunneridae</taxon>
        <taxon>Pentapetalae</taxon>
        <taxon>rosids</taxon>
        <taxon>fabids</taxon>
        <taxon>Malpighiales</taxon>
        <taxon>Rhizophoraceae</taxon>
        <taxon>Rhizophora</taxon>
    </lineage>
</organism>
<protein>
    <submittedName>
        <fullName evidence="1">Uncharacterized protein</fullName>
    </submittedName>
</protein>
<name>A0A2P2LL92_RHIMU</name>
<proteinExistence type="predicted"/>
<sequence length="77" mass="9255">MENEHNFLHSLLCSHYRVHCNHMDSTIFTKKWKWIQHDALDFLCYTFQPLQLSSISNSHFHRKQMQSMASQCLTDKV</sequence>
<dbReference type="AlphaFoldDB" id="A0A2P2LL92"/>
<evidence type="ECO:0000313" key="1">
    <source>
        <dbReference type="EMBL" id="MBX18748.1"/>
    </source>
</evidence>